<dbReference type="AlphaFoldDB" id="A0A5C6LLF5"/>
<name>A0A5C6LLF5_9BACT</name>
<dbReference type="EMBL" id="VOHS01000075">
    <property type="protein sequence ID" value="TWV91259.1"/>
    <property type="molecule type" value="Genomic_DNA"/>
</dbReference>
<accession>A0A5C6LLF5</accession>
<protein>
    <submittedName>
        <fullName evidence="1">Uncharacterized protein</fullName>
    </submittedName>
</protein>
<proteinExistence type="predicted"/>
<keyword evidence="2" id="KW-1185">Reference proteome</keyword>
<gene>
    <name evidence="1" type="ORF">FEF09_28855</name>
</gene>
<evidence type="ECO:0000313" key="1">
    <source>
        <dbReference type="EMBL" id="TWV91259.1"/>
    </source>
</evidence>
<dbReference type="Proteomes" id="UP000318815">
    <property type="component" value="Unassembled WGS sequence"/>
</dbReference>
<sequence>MYEATGKRRYLERGLVLVEYYQEGILQQVVQDDFISGHAGNLFVLTQLHAIQRMNRCVW</sequence>
<organism evidence="1 2">
    <name type="scientific">Chitinophaga pinensis</name>
    <dbReference type="NCBI Taxonomy" id="79329"/>
    <lineage>
        <taxon>Bacteria</taxon>
        <taxon>Pseudomonadati</taxon>
        <taxon>Bacteroidota</taxon>
        <taxon>Chitinophagia</taxon>
        <taxon>Chitinophagales</taxon>
        <taxon>Chitinophagaceae</taxon>
        <taxon>Chitinophaga</taxon>
    </lineage>
</organism>
<reference evidence="1 2" key="1">
    <citation type="submission" date="2019-08" db="EMBL/GenBank/DDBJ databases">
        <title>Whole genome sequencing of chitin degrading bacteria Chitinophaga pinensis YS16.</title>
        <authorList>
            <person name="Singh R.P."/>
            <person name="Manchanda G."/>
            <person name="Maurya I.K."/>
            <person name="Joshi N.K."/>
            <person name="Srivastava A.K."/>
        </authorList>
    </citation>
    <scope>NUCLEOTIDE SEQUENCE [LARGE SCALE GENOMIC DNA]</scope>
    <source>
        <strain evidence="1 2">YS-16</strain>
    </source>
</reference>
<evidence type="ECO:0000313" key="2">
    <source>
        <dbReference type="Proteomes" id="UP000318815"/>
    </source>
</evidence>
<comment type="caution">
    <text evidence="1">The sequence shown here is derived from an EMBL/GenBank/DDBJ whole genome shotgun (WGS) entry which is preliminary data.</text>
</comment>